<feature type="transmembrane region" description="Helical" evidence="5">
    <location>
        <begin position="58"/>
        <end position="81"/>
    </location>
</feature>
<protein>
    <submittedName>
        <fullName evidence="6">Uncharacterized protein</fullName>
    </submittedName>
</protein>
<comment type="caution">
    <text evidence="6">The sequence shown here is derived from an EMBL/GenBank/DDBJ whole genome shotgun (WGS) entry which is preliminary data.</text>
</comment>
<dbReference type="PANTHER" id="PTHR10671:SF82">
    <property type="entry name" value="GH19567P"/>
    <property type="match status" value="1"/>
</dbReference>
<keyword evidence="7" id="KW-1185">Reference proteome</keyword>
<reference evidence="6 7" key="1">
    <citation type="journal article" date="2024" name="BMC Genomics">
        <title>Genome assembly of redclaw crayfish (Cherax quadricarinatus) provides insights into its immune adaptation and hypoxia tolerance.</title>
        <authorList>
            <person name="Liu Z."/>
            <person name="Zheng J."/>
            <person name="Li H."/>
            <person name="Fang K."/>
            <person name="Wang S."/>
            <person name="He J."/>
            <person name="Zhou D."/>
            <person name="Weng S."/>
            <person name="Chi M."/>
            <person name="Gu Z."/>
            <person name="He J."/>
            <person name="Li F."/>
            <person name="Wang M."/>
        </authorList>
    </citation>
    <scope>NUCLEOTIDE SEQUENCE [LARGE SCALE GENOMIC DNA]</scope>
    <source>
        <strain evidence="6">ZL_2023a</strain>
    </source>
</reference>
<evidence type="ECO:0000256" key="2">
    <source>
        <dbReference type="ARBA" id="ARBA00022692"/>
    </source>
</evidence>
<dbReference type="PANTHER" id="PTHR10671">
    <property type="entry name" value="EPITHELIAL MEMBRANE PROTEIN-RELATED"/>
    <property type="match status" value="1"/>
</dbReference>
<evidence type="ECO:0000256" key="1">
    <source>
        <dbReference type="ARBA" id="ARBA00004141"/>
    </source>
</evidence>
<keyword evidence="4 5" id="KW-0472">Membrane</keyword>
<evidence type="ECO:0000256" key="5">
    <source>
        <dbReference type="SAM" id="Phobius"/>
    </source>
</evidence>
<feature type="transmembrane region" description="Helical" evidence="5">
    <location>
        <begin position="26"/>
        <end position="46"/>
    </location>
</feature>
<name>A0AAW0Y6L3_CHEQU</name>
<dbReference type="Proteomes" id="UP001445076">
    <property type="component" value="Unassembled WGS sequence"/>
</dbReference>
<organism evidence="6 7">
    <name type="scientific">Cherax quadricarinatus</name>
    <name type="common">Australian red claw crayfish</name>
    <dbReference type="NCBI Taxonomy" id="27406"/>
    <lineage>
        <taxon>Eukaryota</taxon>
        <taxon>Metazoa</taxon>
        <taxon>Ecdysozoa</taxon>
        <taxon>Arthropoda</taxon>
        <taxon>Crustacea</taxon>
        <taxon>Multicrustacea</taxon>
        <taxon>Malacostraca</taxon>
        <taxon>Eumalacostraca</taxon>
        <taxon>Eucarida</taxon>
        <taxon>Decapoda</taxon>
        <taxon>Pleocyemata</taxon>
        <taxon>Astacidea</taxon>
        <taxon>Parastacoidea</taxon>
        <taxon>Parastacidae</taxon>
        <taxon>Cherax</taxon>
    </lineage>
</organism>
<comment type="subcellular location">
    <subcellularLocation>
        <location evidence="1">Membrane</location>
        <topology evidence="1">Multi-pass membrane protein</topology>
    </subcellularLocation>
</comment>
<evidence type="ECO:0000313" key="6">
    <source>
        <dbReference type="EMBL" id="KAK8747663.1"/>
    </source>
</evidence>
<dbReference type="AlphaFoldDB" id="A0AAW0Y6L3"/>
<dbReference type="EMBL" id="JARKIK010000014">
    <property type="protein sequence ID" value="KAK8747663.1"/>
    <property type="molecule type" value="Genomic_DNA"/>
</dbReference>
<dbReference type="InterPro" id="IPR004031">
    <property type="entry name" value="PMP22/EMP/MP20/Claudin"/>
</dbReference>
<feature type="transmembrane region" description="Helical" evidence="5">
    <location>
        <begin position="101"/>
        <end position="124"/>
    </location>
</feature>
<dbReference type="EMBL" id="JARKIK010000014">
    <property type="protein sequence ID" value="KAK8747664.1"/>
    <property type="molecule type" value="Genomic_DNA"/>
</dbReference>
<keyword evidence="3 5" id="KW-1133">Transmembrane helix</keyword>
<evidence type="ECO:0000256" key="4">
    <source>
        <dbReference type="ARBA" id="ARBA00023136"/>
    </source>
</evidence>
<evidence type="ECO:0000313" key="7">
    <source>
        <dbReference type="Proteomes" id="UP001445076"/>
    </source>
</evidence>
<keyword evidence="2 5" id="KW-0812">Transmembrane</keyword>
<gene>
    <name evidence="6" type="ORF">OTU49_016521</name>
</gene>
<feature type="non-terminal residue" evidence="6">
    <location>
        <position position="1"/>
    </location>
</feature>
<accession>A0AAW0Y6L3</accession>
<dbReference type="InterPro" id="IPR050579">
    <property type="entry name" value="PMP-22/EMP/MP20-like"/>
</dbReference>
<proteinExistence type="predicted"/>
<sequence length="149" mass="16870">DPCVYHKLFPKVKPLHKTFLDYQRTVASFSIISLLITIMGLSFSLYTFHHTRYMYKRLAACSHVIAAGCVLIVIEVAVSLYHYEAAHLPNRHPPGSTWSYGFSFMLAWVTFLAEAAAAIAFGICSRKRKKDKAPDDQYAIEEEPTIIGR</sequence>
<evidence type="ECO:0000256" key="3">
    <source>
        <dbReference type="ARBA" id="ARBA00022989"/>
    </source>
</evidence>
<dbReference type="Pfam" id="PF13903">
    <property type="entry name" value="Claudin_2"/>
    <property type="match status" value="1"/>
</dbReference>
<dbReference type="Gene3D" id="1.20.140.150">
    <property type="match status" value="1"/>
</dbReference>
<dbReference type="GO" id="GO:0005886">
    <property type="term" value="C:plasma membrane"/>
    <property type="evidence" value="ECO:0007669"/>
    <property type="project" value="TreeGrafter"/>
</dbReference>
<reference evidence="6" key="2">
    <citation type="submission" date="2024-01" db="EMBL/GenBank/DDBJ databases">
        <authorList>
            <person name="He J."/>
            <person name="Wang M."/>
            <person name="Zheng J."/>
            <person name="Liu Z."/>
        </authorList>
    </citation>
    <scope>NUCLEOTIDE SEQUENCE</scope>
    <source>
        <strain evidence="6">ZL_2023a</strain>
        <tissue evidence="6">Muscle</tissue>
    </source>
</reference>